<feature type="compositionally biased region" description="Low complexity" evidence="1">
    <location>
        <begin position="12"/>
        <end position="22"/>
    </location>
</feature>
<reference evidence="2" key="1">
    <citation type="submission" date="2019-12" db="EMBL/GenBank/DDBJ databases">
        <title>Genome sequencing and annotation of Brassica cretica.</title>
        <authorList>
            <person name="Studholme D.J."/>
            <person name="Sarris P."/>
        </authorList>
    </citation>
    <scope>NUCLEOTIDE SEQUENCE</scope>
    <source>
        <strain evidence="2">PFS-109/04</strain>
        <tissue evidence="2">Leaf</tissue>
    </source>
</reference>
<dbReference type="Proteomes" id="UP000712600">
    <property type="component" value="Unassembled WGS sequence"/>
</dbReference>
<evidence type="ECO:0000256" key="1">
    <source>
        <dbReference type="SAM" id="MobiDB-lite"/>
    </source>
</evidence>
<gene>
    <name evidence="2" type="ORF">F2Q69_00047822</name>
</gene>
<comment type="caution">
    <text evidence="2">The sequence shown here is derived from an EMBL/GenBank/DDBJ whole genome shotgun (WGS) entry which is preliminary data.</text>
</comment>
<organism evidence="2 3">
    <name type="scientific">Brassica cretica</name>
    <name type="common">Mustard</name>
    <dbReference type="NCBI Taxonomy" id="69181"/>
    <lineage>
        <taxon>Eukaryota</taxon>
        <taxon>Viridiplantae</taxon>
        <taxon>Streptophyta</taxon>
        <taxon>Embryophyta</taxon>
        <taxon>Tracheophyta</taxon>
        <taxon>Spermatophyta</taxon>
        <taxon>Magnoliopsida</taxon>
        <taxon>eudicotyledons</taxon>
        <taxon>Gunneridae</taxon>
        <taxon>Pentapetalae</taxon>
        <taxon>rosids</taxon>
        <taxon>malvids</taxon>
        <taxon>Brassicales</taxon>
        <taxon>Brassicaceae</taxon>
        <taxon>Brassiceae</taxon>
        <taxon>Brassica</taxon>
    </lineage>
</organism>
<name>A0A8S9PWR4_BRACR</name>
<protein>
    <submittedName>
        <fullName evidence="2">Uncharacterized protein</fullName>
    </submittedName>
</protein>
<evidence type="ECO:0000313" key="3">
    <source>
        <dbReference type="Proteomes" id="UP000712600"/>
    </source>
</evidence>
<evidence type="ECO:0000313" key="2">
    <source>
        <dbReference type="EMBL" id="KAF3522892.1"/>
    </source>
</evidence>
<accession>A0A8S9PWR4</accession>
<proteinExistence type="predicted"/>
<dbReference type="AlphaFoldDB" id="A0A8S9PWR4"/>
<sequence length="144" mass="15374">MRIGENGRAMISTTHTGGSTSHAMSQPSPDDAFIRKSDIEALIKAINANSARAHETTVPGSMRIGENGRAMISTTHTGGSTSHAMSQPSPDDAFIRKSDIEALIKAINANSEAVHSDHEGGNQPNFQVIHEEAIHDEAIYEEAI</sequence>
<dbReference type="EMBL" id="QGKX02001347">
    <property type="protein sequence ID" value="KAF3522892.1"/>
    <property type="molecule type" value="Genomic_DNA"/>
</dbReference>
<feature type="region of interest" description="Disordered" evidence="1">
    <location>
        <begin position="1"/>
        <end position="31"/>
    </location>
</feature>